<proteinExistence type="predicted"/>
<evidence type="ECO:0008006" key="3">
    <source>
        <dbReference type="Google" id="ProtNLM"/>
    </source>
</evidence>
<accession>A0ABP9CJJ7</accession>
<evidence type="ECO:0000313" key="2">
    <source>
        <dbReference type="Proteomes" id="UP001501433"/>
    </source>
</evidence>
<dbReference type="Gene3D" id="3.10.20.310">
    <property type="entry name" value="membrane protein fhac"/>
    <property type="match status" value="1"/>
</dbReference>
<reference evidence="2" key="1">
    <citation type="journal article" date="2019" name="Int. J. Syst. Evol. Microbiol.">
        <title>The Global Catalogue of Microorganisms (GCM) 10K type strain sequencing project: providing services to taxonomists for standard genome sequencing and annotation.</title>
        <authorList>
            <consortium name="The Broad Institute Genomics Platform"/>
            <consortium name="The Broad Institute Genome Sequencing Center for Infectious Disease"/>
            <person name="Wu L."/>
            <person name="Ma J."/>
        </authorList>
    </citation>
    <scope>NUCLEOTIDE SEQUENCE [LARGE SCALE GENOMIC DNA]</scope>
    <source>
        <strain evidence="2">JCM 18325</strain>
    </source>
</reference>
<organism evidence="1 2">
    <name type="scientific">Litoribaculum gwangyangense</name>
    <dbReference type="NCBI Taxonomy" id="1130722"/>
    <lineage>
        <taxon>Bacteria</taxon>
        <taxon>Pseudomonadati</taxon>
        <taxon>Bacteroidota</taxon>
        <taxon>Flavobacteriia</taxon>
        <taxon>Flavobacteriales</taxon>
        <taxon>Flavobacteriaceae</taxon>
        <taxon>Litoribaculum</taxon>
    </lineage>
</organism>
<sequence length="420" mass="48594">MRRIIIILLSQLVTILLFSQGSTIATLDIRGLKKTKISFIKNVINTHSGGVLDSLQLDEDIIRLKRLPLVSHATYQVIAHKGNSYNVIIDIEENFTLIPTVNIWTATNRQFAYKLGLYDFNLLGKGIAFGGFYQNNGYDTYSINLRAPYLFNNQWGIAINHQNWKSEEPLYFNNGSANYLYNNRSFEVLGLFELNFNHKFQFGVNIFTEKYKYITGLTADDIPTNFEVDKELFKFIYDLDFLDYHYQYVNGFRSLLYVQYVTTENVYQDDFFIAWNDFFYYKRIGEKGNWANRLRLGLSTNNESPFAPFSVDNNLNIRGVGNLIDRGTGVIVLNTEYRHTLIQKGWFAMQTNVFLDAGTWRNPGGDFSDFANAQNIRMYPGLGLRFMHTKIFNAIFRIDYGYGITENASRGIVFGIGQYF</sequence>
<dbReference type="Gene3D" id="2.40.160.50">
    <property type="entry name" value="membrane protein fhac: a member of the omp85/tpsb transporter family"/>
    <property type="match status" value="1"/>
</dbReference>
<name>A0ABP9CJJ7_9FLAO</name>
<keyword evidence="2" id="KW-1185">Reference proteome</keyword>
<protein>
    <recommendedName>
        <fullName evidence="3">Outer membrane protein assembly factor</fullName>
    </recommendedName>
</protein>
<evidence type="ECO:0000313" key="1">
    <source>
        <dbReference type="EMBL" id="GAA4811882.1"/>
    </source>
</evidence>
<dbReference type="RefSeq" id="WP_345276714.1">
    <property type="nucleotide sequence ID" value="NZ_BAABJW010000002.1"/>
</dbReference>
<dbReference type="Proteomes" id="UP001501433">
    <property type="component" value="Unassembled WGS sequence"/>
</dbReference>
<dbReference type="EMBL" id="BAABJW010000002">
    <property type="protein sequence ID" value="GAA4811882.1"/>
    <property type="molecule type" value="Genomic_DNA"/>
</dbReference>
<gene>
    <name evidence="1" type="ORF">GCM10023330_18980</name>
</gene>
<comment type="caution">
    <text evidence="1">The sequence shown here is derived from an EMBL/GenBank/DDBJ whole genome shotgun (WGS) entry which is preliminary data.</text>
</comment>